<evidence type="ECO:0000313" key="10">
    <source>
        <dbReference type="EMBL" id="TQM74973.1"/>
    </source>
</evidence>
<sequence length="246" mass="24746">MTSHRPRPRPVAAPPGPPARPPARRRAVAVWAGCVALPLAAAAVLGLLARTPAWTAADARLAAAVHELRAPLLTAVADALRVAFLPPAVIAVCAAAVLLLALLGRYGGALLTALVVAAGWSANTLYKVAIDRPRPAPERQLIPEPSPYGYPSGHVAVTLALVIAACLLAYGTARLRLVAAAGAVLVAAQAWARVYLGVHHPTDVVGAVLVVGGVATAVVAGCAPLAARLDRLGRGHAGGGGPPHGS</sequence>
<evidence type="ECO:0000256" key="4">
    <source>
        <dbReference type="ARBA" id="ARBA00022801"/>
    </source>
</evidence>
<reference evidence="10 11" key="1">
    <citation type="submission" date="2019-06" db="EMBL/GenBank/DDBJ databases">
        <title>Sequencing the genomes of 1000 actinobacteria strains.</title>
        <authorList>
            <person name="Klenk H.-P."/>
        </authorList>
    </citation>
    <scope>NUCLEOTIDE SEQUENCE [LARGE SCALE GENOMIC DNA]</scope>
    <source>
        <strain evidence="10 11">DSM 43186</strain>
    </source>
</reference>
<gene>
    <name evidence="10" type="ORF">FHX40_1662</name>
</gene>
<evidence type="ECO:0000256" key="8">
    <source>
        <dbReference type="SAM" id="Phobius"/>
    </source>
</evidence>
<feature type="transmembrane region" description="Helical" evidence="8">
    <location>
        <begin position="177"/>
        <end position="198"/>
    </location>
</feature>
<feature type="transmembrane region" description="Helical" evidence="8">
    <location>
        <begin position="28"/>
        <end position="49"/>
    </location>
</feature>
<comment type="caution">
    <text evidence="10">The sequence shown here is derived from an EMBL/GenBank/DDBJ whole genome shotgun (WGS) entry which is preliminary data.</text>
</comment>
<dbReference type="SMART" id="SM00014">
    <property type="entry name" value="acidPPc"/>
    <property type="match status" value="1"/>
</dbReference>
<organism evidence="10 11">
    <name type="scientific">Thermopolyspora flexuosa</name>
    <dbReference type="NCBI Taxonomy" id="103836"/>
    <lineage>
        <taxon>Bacteria</taxon>
        <taxon>Bacillati</taxon>
        <taxon>Actinomycetota</taxon>
        <taxon>Actinomycetes</taxon>
        <taxon>Streptosporangiales</taxon>
        <taxon>Streptosporangiaceae</taxon>
        <taxon>Thermopolyspora</taxon>
    </lineage>
</organism>
<feature type="transmembrane region" description="Helical" evidence="8">
    <location>
        <begin position="204"/>
        <end position="227"/>
    </location>
</feature>
<evidence type="ECO:0000256" key="2">
    <source>
        <dbReference type="ARBA" id="ARBA00022475"/>
    </source>
</evidence>
<dbReference type="AlphaFoldDB" id="A0A543IWM1"/>
<keyword evidence="2" id="KW-1003">Cell membrane</keyword>
<dbReference type="InterPro" id="IPR036938">
    <property type="entry name" value="PAP2/HPO_sf"/>
</dbReference>
<feature type="transmembrane region" description="Helical" evidence="8">
    <location>
        <begin position="110"/>
        <end position="130"/>
    </location>
</feature>
<keyword evidence="11" id="KW-1185">Reference proteome</keyword>
<feature type="compositionally biased region" description="Pro residues" evidence="7">
    <location>
        <begin position="9"/>
        <end position="21"/>
    </location>
</feature>
<keyword evidence="4" id="KW-0378">Hydrolase</keyword>
<feature type="transmembrane region" description="Helical" evidence="8">
    <location>
        <begin position="150"/>
        <end position="170"/>
    </location>
</feature>
<keyword evidence="3 8" id="KW-0812">Transmembrane</keyword>
<dbReference type="GO" id="GO:0016787">
    <property type="term" value="F:hydrolase activity"/>
    <property type="evidence" value="ECO:0007669"/>
    <property type="project" value="UniProtKB-KW"/>
</dbReference>
<dbReference type="Pfam" id="PF01569">
    <property type="entry name" value="PAP2"/>
    <property type="match status" value="1"/>
</dbReference>
<dbReference type="PANTHER" id="PTHR14969">
    <property type="entry name" value="SPHINGOSINE-1-PHOSPHATE PHOSPHOHYDROLASE"/>
    <property type="match status" value="1"/>
</dbReference>
<evidence type="ECO:0000256" key="1">
    <source>
        <dbReference type="ARBA" id="ARBA00004651"/>
    </source>
</evidence>
<feature type="domain" description="Phosphatidic acid phosphatase type 2/haloperoxidase" evidence="9">
    <location>
        <begin position="106"/>
        <end position="219"/>
    </location>
</feature>
<keyword evidence="6 8" id="KW-0472">Membrane</keyword>
<dbReference type="Proteomes" id="UP000319213">
    <property type="component" value="Unassembled WGS sequence"/>
</dbReference>
<keyword evidence="5 8" id="KW-1133">Transmembrane helix</keyword>
<proteinExistence type="predicted"/>
<feature type="region of interest" description="Disordered" evidence="7">
    <location>
        <begin position="1"/>
        <end position="22"/>
    </location>
</feature>
<dbReference type="GO" id="GO:0005886">
    <property type="term" value="C:plasma membrane"/>
    <property type="evidence" value="ECO:0007669"/>
    <property type="project" value="UniProtKB-SubCell"/>
</dbReference>
<evidence type="ECO:0000256" key="5">
    <source>
        <dbReference type="ARBA" id="ARBA00022989"/>
    </source>
</evidence>
<dbReference type="Gene3D" id="1.20.144.10">
    <property type="entry name" value="Phosphatidic acid phosphatase type 2/haloperoxidase"/>
    <property type="match status" value="1"/>
</dbReference>
<dbReference type="PANTHER" id="PTHR14969:SF62">
    <property type="entry name" value="DECAPRENYLPHOSPHORYL-5-PHOSPHORIBOSE PHOSPHATASE RV3807C-RELATED"/>
    <property type="match status" value="1"/>
</dbReference>
<dbReference type="SUPFAM" id="SSF48317">
    <property type="entry name" value="Acid phosphatase/Vanadium-dependent haloperoxidase"/>
    <property type="match status" value="1"/>
</dbReference>
<dbReference type="EMBL" id="VFPQ01000001">
    <property type="protein sequence ID" value="TQM74973.1"/>
    <property type="molecule type" value="Genomic_DNA"/>
</dbReference>
<evidence type="ECO:0000256" key="7">
    <source>
        <dbReference type="SAM" id="MobiDB-lite"/>
    </source>
</evidence>
<accession>A0A543IWM1</accession>
<evidence type="ECO:0000256" key="6">
    <source>
        <dbReference type="ARBA" id="ARBA00023136"/>
    </source>
</evidence>
<feature type="transmembrane region" description="Helical" evidence="8">
    <location>
        <begin position="82"/>
        <end position="103"/>
    </location>
</feature>
<protein>
    <submittedName>
        <fullName evidence="10">Undecaprenyl-diphosphatase</fullName>
    </submittedName>
</protein>
<comment type="subcellular location">
    <subcellularLocation>
        <location evidence="1">Cell membrane</location>
        <topology evidence="1">Multi-pass membrane protein</topology>
    </subcellularLocation>
</comment>
<evidence type="ECO:0000256" key="3">
    <source>
        <dbReference type="ARBA" id="ARBA00022692"/>
    </source>
</evidence>
<evidence type="ECO:0000259" key="9">
    <source>
        <dbReference type="SMART" id="SM00014"/>
    </source>
</evidence>
<name>A0A543IWM1_9ACTN</name>
<dbReference type="InterPro" id="IPR000326">
    <property type="entry name" value="PAP2/HPO"/>
</dbReference>
<evidence type="ECO:0000313" key="11">
    <source>
        <dbReference type="Proteomes" id="UP000319213"/>
    </source>
</evidence>